<dbReference type="EMBL" id="JACXLD010000001">
    <property type="protein sequence ID" value="MBD2857598.1"/>
    <property type="molecule type" value="Genomic_DNA"/>
</dbReference>
<dbReference type="Pfam" id="PF02767">
    <property type="entry name" value="DNA_pol3_beta_2"/>
    <property type="match status" value="1"/>
</dbReference>
<feature type="domain" description="DNA polymerase III beta sliding clamp N-terminal" evidence="11">
    <location>
        <begin position="1"/>
        <end position="121"/>
    </location>
</feature>
<evidence type="ECO:0000256" key="10">
    <source>
        <dbReference type="PIRNR" id="PIRNR000804"/>
    </source>
</evidence>
<dbReference type="FunFam" id="3.10.150.10:FF:000001">
    <property type="entry name" value="Beta sliding clamp"/>
    <property type="match status" value="1"/>
</dbReference>
<dbReference type="Gene3D" id="3.10.150.10">
    <property type="entry name" value="DNA Polymerase III, subunit A, domain 2"/>
    <property type="match status" value="1"/>
</dbReference>
<comment type="caution">
    <text evidence="14">The sequence shown here is derived from an EMBL/GenBank/DDBJ whole genome shotgun (WGS) entry which is preliminary data.</text>
</comment>
<evidence type="ECO:0000256" key="3">
    <source>
        <dbReference type="ARBA" id="ARBA00021035"/>
    </source>
</evidence>
<dbReference type="SMART" id="SM00480">
    <property type="entry name" value="POL3Bc"/>
    <property type="match status" value="1"/>
</dbReference>
<dbReference type="AlphaFoldDB" id="A0A927GV14"/>
<evidence type="ECO:0000256" key="1">
    <source>
        <dbReference type="ARBA" id="ARBA00004496"/>
    </source>
</evidence>
<keyword evidence="4 10" id="KW-0963">Cytoplasm</keyword>
<dbReference type="GO" id="GO:0003677">
    <property type="term" value="F:DNA binding"/>
    <property type="evidence" value="ECO:0007669"/>
    <property type="project" value="UniProtKB-UniRule"/>
</dbReference>
<evidence type="ECO:0000259" key="11">
    <source>
        <dbReference type="Pfam" id="PF00712"/>
    </source>
</evidence>
<evidence type="ECO:0000313" key="14">
    <source>
        <dbReference type="EMBL" id="MBD2857598.1"/>
    </source>
</evidence>
<evidence type="ECO:0000313" key="15">
    <source>
        <dbReference type="Proteomes" id="UP000610558"/>
    </source>
</evidence>
<comment type="function">
    <text evidence="10">Confers DNA tethering and processivity to DNA polymerases and other proteins. Acts as a clamp, forming a ring around DNA (a reaction catalyzed by the clamp-loading complex) which diffuses in an ATP-independent manner freely and bidirectionally along dsDNA. Initially characterized for its ability to contact the catalytic subunit of DNA polymerase III (Pol III), a complex, multichain enzyme responsible for most of the replicative synthesis in bacteria; Pol III exhibits 3'-5' exonuclease proofreading activity. The beta chain is required for initiation of replication as well as for processivity of DNA replication.</text>
</comment>
<dbReference type="NCBIfam" id="TIGR00663">
    <property type="entry name" value="dnan"/>
    <property type="match status" value="1"/>
</dbReference>
<dbReference type="PIRSF" id="PIRSF000804">
    <property type="entry name" value="DNA_pol_III_b"/>
    <property type="match status" value="1"/>
</dbReference>
<keyword evidence="7 10" id="KW-0235">DNA replication</keyword>
<dbReference type="GO" id="GO:0005737">
    <property type="term" value="C:cytoplasm"/>
    <property type="evidence" value="ECO:0007669"/>
    <property type="project" value="UniProtKB-SubCell"/>
</dbReference>
<evidence type="ECO:0000256" key="7">
    <source>
        <dbReference type="ARBA" id="ARBA00022705"/>
    </source>
</evidence>
<keyword evidence="9" id="KW-0238">DNA-binding</keyword>
<dbReference type="InterPro" id="IPR001001">
    <property type="entry name" value="DNA_polIII_beta"/>
</dbReference>
<organism evidence="14 15">
    <name type="scientific">Spongiibacter pelagi</name>
    <dbReference type="NCBI Taxonomy" id="2760804"/>
    <lineage>
        <taxon>Bacteria</taxon>
        <taxon>Pseudomonadati</taxon>
        <taxon>Pseudomonadota</taxon>
        <taxon>Gammaproteobacteria</taxon>
        <taxon>Cellvibrionales</taxon>
        <taxon>Spongiibacteraceae</taxon>
        <taxon>Spongiibacter</taxon>
    </lineage>
</organism>
<evidence type="ECO:0000259" key="13">
    <source>
        <dbReference type="Pfam" id="PF02768"/>
    </source>
</evidence>
<dbReference type="GO" id="GO:0009360">
    <property type="term" value="C:DNA polymerase III complex"/>
    <property type="evidence" value="ECO:0007669"/>
    <property type="project" value="InterPro"/>
</dbReference>
<feature type="domain" description="DNA polymerase III beta sliding clamp C-terminal" evidence="13">
    <location>
        <begin position="250"/>
        <end position="369"/>
    </location>
</feature>
<dbReference type="CDD" id="cd00140">
    <property type="entry name" value="beta_clamp"/>
    <property type="match status" value="1"/>
</dbReference>
<comment type="subcellular location">
    <subcellularLocation>
        <location evidence="1 10">Cytoplasm</location>
    </subcellularLocation>
</comment>
<dbReference type="GO" id="GO:0008408">
    <property type="term" value="F:3'-5' exonuclease activity"/>
    <property type="evidence" value="ECO:0007669"/>
    <property type="project" value="InterPro"/>
</dbReference>
<evidence type="ECO:0000256" key="4">
    <source>
        <dbReference type="ARBA" id="ARBA00022490"/>
    </source>
</evidence>
<evidence type="ECO:0000256" key="9">
    <source>
        <dbReference type="ARBA" id="ARBA00023125"/>
    </source>
</evidence>
<dbReference type="InterPro" id="IPR022635">
    <property type="entry name" value="DNA_polIII_beta_C"/>
</dbReference>
<keyword evidence="5 10" id="KW-0808">Transferase</keyword>
<evidence type="ECO:0000256" key="2">
    <source>
        <dbReference type="ARBA" id="ARBA00010752"/>
    </source>
</evidence>
<evidence type="ECO:0000256" key="6">
    <source>
        <dbReference type="ARBA" id="ARBA00022695"/>
    </source>
</evidence>
<dbReference type="Proteomes" id="UP000610558">
    <property type="component" value="Unassembled WGS sequence"/>
</dbReference>
<protein>
    <recommendedName>
        <fullName evidence="3 10">Beta sliding clamp</fullName>
    </recommendedName>
</protein>
<keyword evidence="8 10" id="KW-0239">DNA-directed DNA polymerase</keyword>
<dbReference type="PANTHER" id="PTHR30478:SF0">
    <property type="entry name" value="BETA SLIDING CLAMP"/>
    <property type="match status" value="1"/>
</dbReference>
<name>A0A927GV14_9GAMM</name>
<dbReference type="InterPro" id="IPR022637">
    <property type="entry name" value="DNA_polIII_beta_cen"/>
</dbReference>
<dbReference type="Pfam" id="PF00712">
    <property type="entry name" value="DNA_pol3_beta"/>
    <property type="match status" value="1"/>
</dbReference>
<keyword evidence="6 10" id="KW-0548">Nucleotidyltransferase</keyword>
<dbReference type="GO" id="GO:0042802">
    <property type="term" value="F:identical protein binding"/>
    <property type="evidence" value="ECO:0007669"/>
    <property type="project" value="UniProtKB-ARBA"/>
</dbReference>
<keyword evidence="15" id="KW-1185">Reference proteome</keyword>
<evidence type="ECO:0000256" key="5">
    <source>
        <dbReference type="ARBA" id="ARBA00022679"/>
    </source>
</evidence>
<dbReference type="Pfam" id="PF02768">
    <property type="entry name" value="DNA_pol3_beta_3"/>
    <property type="match status" value="1"/>
</dbReference>
<evidence type="ECO:0000256" key="8">
    <source>
        <dbReference type="ARBA" id="ARBA00022932"/>
    </source>
</evidence>
<dbReference type="InterPro" id="IPR046938">
    <property type="entry name" value="DNA_clamp_sf"/>
</dbReference>
<evidence type="ECO:0000259" key="12">
    <source>
        <dbReference type="Pfam" id="PF02767"/>
    </source>
</evidence>
<dbReference type="GO" id="GO:0003887">
    <property type="term" value="F:DNA-directed DNA polymerase activity"/>
    <property type="evidence" value="ECO:0007669"/>
    <property type="project" value="UniProtKB-UniRule"/>
</dbReference>
<accession>A0A927GV14</accession>
<comment type="similarity">
    <text evidence="2 10">Belongs to the beta sliding clamp family.</text>
</comment>
<dbReference type="RefSeq" id="WP_190761829.1">
    <property type="nucleotide sequence ID" value="NZ_JACXLD010000001.1"/>
</dbReference>
<comment type="subunit">
    <text evidence="10">Forms a ring-shaped head-to-tail homodimer around DNA.</text>
</comment>
<proteinExistence type="inferred from homology"/>
<dbReference type="InterPro" id="IPR022634">
    <property type="entry name" value="DNA_polIII_beta_N"/>
</dbReference>
<dbReference type="GO" id="GO:0006271">
    <property type="term" value="P:DNA strand elongation involved in DNA replication"/>
    <property type="evidence" value="ECO:0007669"/>
    <property type="project" value="TreeGrafter"/>
</dbReference>
<dbReference type="SUPFAM" id="SSF55979">
    <property type="entry name" value="DNA clamp"/>
    <property type="match status" value="3"/>
</dbReference>
<reference evidence="14" key="1">
    <citation type="submission" date="2020-09" db="EMBL/GenBank/DDBJ databases">
        <authorList>
            <person name="Yoon J.-W."/>
        </authorList>
    </citation>
    <scope>NUCLEOTIDE SEQUENCE</scope>
    <source>
        <strain evidence="14">KMU-158</strain>
    </source>
</reference>
<dbReference type="PANTHER" id="PTHR30478">
    <property type="entry name" value="DNA POLYMERASE III SUBUNIT BETA"/>
    <property type="match status" value="1"/>
</dbReference>
<dbReference type="Gene3D" id="3.70.10.10">
    <property type="match status" value="1"/>
</dbReference>
<sequence>MKFAISRDVLIKPLNLVAGVVERRQTLPILANVQLVLEGKTLSLTGTDLEVELVGRVPVSESADSVEGEITVPAKKLVDICKALPDGAELNFQLDEQKLVIKSGRSRFQLSTLSASDFPAVEQGAGGQRFTLKQGDLKRLIERTSFAMAQQDVRYYLNGMLIELSNGRLRLVATDGHRLAMATFSSDVIAVDNQSQVILPRKGVIELSRLLMNEDETAEVVVGNNHIQVITPDFTFTSKLIDGKFPDYERVLPRSSTKTVLGSRAGLKEAFARTAILSNEKYRGIRLTLSSGNIQIIANNPEQEEAEETVAVDYQGDGLEIGFNVSYLLDVLSALNGETVKFSLSDANSSALIEESEQSDCQYVVMPMRL</sequence>
<feature type="domain" description="DNA polymerase III beta sliding clamp central" evidence="12">
    <location>
        <begin position="132"/>
        <end position="247"/>
    </location>
</feature>
<gene>
    <name evidence="14" type="primary">dnaN</name>
    <name evidence="14" type="ORF">IB286_01170</name>
</gene>